<dbReference type="PANTHER" id="PTHR23402:SF1">
    <property type="entry name" value="PYROGLUTAMYL-PEPTIDASE I"/>
    <property type="match status" value="1"/>
</dbReference>
<evidence type="ECO:0000256" key="1">
    <source>
        <dbReference type="ARBA" id="ARBA00001770"/>
    </source>
</evidence>
<reference evidence="13" key="1">
    <citation type="submission" date="2015-12" db="EMBL/GenBank/DDBJ databases">
        <authorList>
            <person name="Shamseldin A."/>
            <person name="Moawad H."/>
            <person name="Abd El-Rahim W.M."/>
            <person name="Sadowsky M.J."/>
        </authorList>
    </citation>
    <scope>NUCLEOTIDE SEQUENCE [LARGE SCALE GENOMIC DNA]</scope>
    <source>
        <strain evidence="13">2538-88</strain>
    </source>
</reference>
<keyword evidence="6 9" id="KW-0645">Protease</keyword>
<keyword evidence="8 9" id="KW-0788">Thiol protease</keyword>
<dbReference type="PRINTS" id="PR00706">
    <property type="entry name" value="PYROGLUPTASE"/>
</dbReference>
<organism evidence="12 13">
    <name type="scientific">Vibrio cidicii</name>
    <dbReference type="NCBI Taxonomy" id="1763883"/>
    <lineage>
        <taxon>Bacteria</taxon>
        <taxon>Pseudomonadati</taxon>
        <taxon>Pseudomonadota</taxon>
        <taxon>Gammaproteobacteria</taxon>
        <taxon>Vibrionales</taxon>
        <taxon>Vibrionaceae</taxon>
        <taxon>Vibrio</taxon>
    </lineage>
</organism>
<comment type="similarity">
    <text evidence="4 9">Belongs to the peptidase C15 family.</text>
</comment>
<dbReference type="CDD" id="cd00501">
    <property type="entry name" value="Peptidase_C15"/>
    <property type="match status" value="1"/>
</dbReference>
<dbReference type="SUPFAM" id="SSF53182">
    <property type="entry name" value="Pyrrolidone carboxyl peptidase (pyroglutamate aminopeptidase)"/>
    <property type="match status" value="1"/>
</dbReference>
<evidence type="ECO:0000256" key="4">
    <source>
        <dbReference type="ARBA" id="ARBA00006641"/>
    </source>
</evidence>
<evidence type="ECO:0000256" key="10">
    <source>
        <dbReference type="PROSITE-ProRule" id="PRU10076"/>
    </source>
</evidence>
<dbReference type="PANTHER" id="PTHR23402">
    <property type="entry name" value="PROTEASE FAMILY C15 PYROGLUTAMYL-PEPTIDASE I-RELATED"/>
    <property type="match status" value="1"/>
</dbReference>
<dbReference type="RefSeq" id="WP_061898440.1">
    <property type="nucleotide sequence ID" value="NZ_LOBR01000132.1"/>
</dbReference>
<dbReference type="InterPro" id="IPR033694">
    <property type="entry name" value="PGPEP1_Cys_AS"/>
</dbReference>
<dbReference type="GO" id="GO:0005829">
    <property type="term" value="C:cytosol"/>
    <property type="evidence" value="ECO:0007669"/>
    <property type="project" value="InterPro"/>
</dbReference>
<evidence type="ECO:0000256" key="5">
    <source>
        <dbReference type="ARBA" id="ARBA00022490"/>
    </source>
</evidence>
<evidence type="ECO:0000256" key="9">
    <source>
        <dbReference type="HAMAP-Rule" id="MF_00417"/>
    </source>
</evidence>
<dbReference type="EC" id="3.4.19.3" evidence="9"/>
<dbReference type="NCBIfam" id="TIGR00504">
    <property type="entry name" value="pyro_pdase"/>
    <property type="match status" value="1"/>
</dbReference>
<dbReference type="InterPro" id="IPR000816">
    <property type="entry name" value="Peptidase_C15"/>
</dbReference>
<feature type="active site" evidence="9 10">
    <location>
        <position position="80"/>
    </location>
</feature>
<dbReference type="InterPro" id="IPR036440">
    <property type="entry name" value="Peptidase_C15-like_sf"/>
</dbReference>
<feature type="active site" evidence="9">
    <location>
        <position position="165"/>
    </location>
</feature>
<comment type="caution">
    <text evidence="12">The sequence shown here is derived from an EMBL/GenBank/DDBJ whole genome shotgun (WGS) entry which is preliminary data.</text>
</comment>
<evidence type="ECO:0000256" key="11">
    <source>
        <dbReference type="PROSITE-ProRule" id="PRU10077"/>
    </source>
</evidence>
<dbReference type="InterPro" id="IPR033693">
    <property type="entry name" value="PGPEP1_Glu_AS"/>
</dbReference>
<evidence type="ECO:0000256" key="8">
    <source>
        <dbReference type="ARBA" id="ARBA00022807"/>
    </source>
</evidence>
<dbReference type="HAMAP" id="MF_00417">
    <property type="entry name" value="Pyrrolid_peptidase"/>
    <property type="match status" value="1"/>
</dbReference>
<evidence type="ECO:0000313" key="12">
    <source>
        <dbReference type="EMBL" id="KYN79569.1"/>
    </source>
</evidence>
<evidence type="ECO:0000256" key="6">
    <source>
        <dbReference type="ARBA" id="ARBA00022670"/>
    </source>
</evidence>
<comment type="catalytic activity">
    <reaction evidence="1 9 10">
        <text>Release of an N-terminal pyroglutamyl group from a polypeptide, the second amino acid generally not being Pro.</text>
        <dbReference type="EC" id="3.4.19.3"/>
    </reaction>
</comment>
<evidence type="ECO:0000256" key="7">
    <source>
        <dbReference type="ARBA" id="ARBA00022801"/>
    </source>
</evidence>
<accession>A0A151KRK7</accession>
<dbReference type="Gene3D" id="3.40.630.20">
    <property type="entry name" value="Peptidase C15, pyroglutamyl peptidase I-like"/>
    <property type="match status" value="1"/>
</dbReference>
<dbReference type="InterPro" id="IPR016125">
    <property type="entry name" value="Peptidase_C15-like"/>
</dbReference>
<evidence type="ECO:0000313" key="13">
    <source>
        <dbReference type="Proteomes" id="UP000075346"/>
    </source>
</evidence>
<dbReference type="Pfam" id="PF01470">
    <property type="entry name" value="Peptidase_C15"/>
    <property type="match status" value="1"/>
</dbReference>
<dbReference type="PIRSF" id="PIRSF015592">
    <property type="entry name" value="Prld-crbxl_pptds"/>
    <property type="match status" value="1"/>
</dbReference>
<dbReference type="EMBL" id="LOBR01000132">
    <property type="protein sequence ID" value="KYN79569.1"/>
    <property type="molecule type" value="Genomic_DNA"/>
</dbReference>
<protein>
    <recommendedName>
        <fullName evidence="9">Pyrrolidone-carboxylate peptidase</fullName>
        <ecNumber evidence="9">3.4.19.3</ecNumber>
    </recommendedName>
    <alternativeName>
        <fullName evidence="9">5-oxoprolyl-peptidase</fullName>
    </alternativeName>
    <alternativeName>
        <fullName evidence="9">Pyroglutamyl-peptidase I</fullName>
        <shortName evidence="9">PGP-I</shortName>
        <shortName evidence="9">Pyrase</shortName>
    </alternativeName>
</protein>
<dbReference type="PROSITE" id="PS01333">
    <property type="entry name" value="PYRASE_GLU"/>
    <property type="match status" value="1"/>
</dbReference>
<comment type="function">
    <text evidence="2 9">Removes 5-oxoproline from various penultimate amino acid residues except L-proline.</text>
</comment>
<dbReference type="GO" id="GO:0006508">
    <property type="term" value="P:proteolysis"/>
    <property type="evidence" value="ECO:0007669"/>
    <property type="project" value="UniProtKB-KW"/>
</dbReference>
<proteinExistence type="inferred from homology"/>
<dbReference type="AlphaFoldDB" id="A0A151KRK7"/>
<keyword evidence="7 9" id="KW-0378">Hydrolase</keyword>
<evidence type="ECO:0000256" key="2">
    <source>
        <dbReference type="ARBA" id="ARBA00002280"/>
    </source>
</evidence>
<gene>
    <name evidence="9" type="primary">pcp</name>
    <name evidence="12" type="ORF">ATY37_01465</name>
</gene>
<dbReference type="PROSITE" id="PS01334">
    <property type="entry name" value="PYRASE_CYS"/>
    <property type="match status" value="1"/>
</dbReference>
<dbReference type="Proteomes" id="UP000075346">
    <property type="component" value="Unassembled WGS sequence"/>
</dbReference>
<name>A0A151KRK7_9VIBR</name>
<sequence length="212" mass="22872">MRTVLVTGFEPFGGESINPSLEAVKKLSDSPWQQVRVVSCSVPVVRYQSAQVVIEAIEHHQPDVVIMLGQAAGRHAITPERIAINLDDFRIADNAGNQPVDQAIDAAGPAAYFSTLPVKAITKTLQDAGIPCQISHSAGTYVCNHLFYSVQRHLEQRAIRSGFVHIPLLTQQAVLGQQPSMSLETIVHGLKLVILTALEHPDDIALAGGTIC</sequence>
<dbReference type="FunFam" id="3.40.630.20:FF:000001">
    <property type="entry name" value="Pyrrolidone-carboxylate peptidase"/>
    <property type="match status" value="1"/>
</dbReference>
<keyword evidence="5 9" id="KW-0963">Cytoplasm</keyword>
<comment type="subcellular location">
    <subcellularLocation>
        <location evidence="3 9">Cytoplasm</location>
    </subcellularLocation>
</comment>
<dbReference type="InterPro" id="IPR029762">
    <property type="entry name" value="PGP-I_bact-type"/>
</dbReference>
<dbReference type="GO" id="GO:0016920">
    <property type="term" value="F:pyroglutamyl-peptidase activity"/>
    <property type="evidence" value="ECO:0007669"/>
    <property type="project" value="UniProtKB-UniRule"/>
</dbReference>
<feature type="active site" evidence="9 11">
    <location>
        <position position="143"/>
    </location>
</feature>
<comment type="subunit">
    <text evidence="9">Homotetramer.</text>
</comment>
<dbReference type="NCBIfam" id="NF009676">
    <property type="entry name" value="PRK13197.1"/>
    <property type="match status" value="1"/>
</dbReference>
<evidence type="ECO:0000256" key="3">
    <source>
        <dbReference type="ARBA" id="ARBA00004496"/>
    </source>
</evidence>